<dbReference type="VEuPathDB" id="FungiDB:RhiirA1_540293"/>
<dbReference type="InterPro" id="IPR032675">
    <property type="entry name" value="LRR_dom_sf"/>
</dbReference>
<evidence type="ECO:0000313" key="1">
    <source>
        <dbReference type="EMBL" id="PKK61574.1"/>
    </source>
</evidence>
<comment type="caution">
    <text evidence="1">The sequence shown here is derived from an EMBL/GenBank/DDBJ whole genome shotgun (WGS) entry which is preliminary data.</text>
</comment>
<dbReference type="Gene3D" id="3.80.10.10">
    <property type="entry name" value="Ribonuclease Inhibitor"/>
    <property type="match status" value="1"/>
</dbReference>
<sequence>MIKLNLDCFNLILKESRLNKKSLYSCLLVNKEWCNLVVPILWKKYSWYCNHKESEKKIFNIILSCLSTSSKQFLFDNNIKLPSTIFLKPLLFNYISFCEFPRAGIIDNIKDMIFKDEILNNFDYSTKSNLLEQEIYKLFVSQCKNVKILQWKTSQPLSLFPGAKECFSQLNNLYISIDSVSPNSLYEMIQICRDLNGLMIYNCSQNLPGLISLIDAQKNLKRLSLFKYIKKEYCKELSNAIKRKYNTLNDLCLHSLNIISPSFLTSLINLKNLSIYNYDNDNIIRGDIKEFQHYLMISEFSELEYIDFYGLSWFEELAILIEKTKGNILQVIINPINKNAENTGLLIKAIANNCPKINRLYTHLEPKDFIHIKLLLLNCRNLSRIEFDSLNILVNENYNFGDELLNILTEFSPKSLIYISLSGDWKFSTDSFELFFESCRIRNINLLYFGITHESYITRDHMLIIRRYINEGIIKGSNCV</sequence>
<proteinExistence type="predicted"/>
<dbReference type="VEuPathDB" id="FungiDB:FUN_008320"/>
<reference evidence="1 2" key="1">
    <citation type="submission" date="2016-04" db="EMBL/GenBank/DDBJ databases">
        <title>Genome analyses suggest a sexual origin of heterokaryosis in a supposedly ancient asexual fungus.</title>
        <authorList>
            <person name="Ropars J."/>
            <person name="Sedzielewska K."/>
            <person name="Noel J."/>
            <person name="Charron P."/>
            <person name="Farinelli L."/>
            <person name="Marton T."/>
            <person name="Kruger M."/>
            <person name="Pelin A."/>
            <person name="Brachmann A."/>
            <person name="Corradi N."/>
        </authorList>
    </citation>
    <scope>NUCLEOTIDE SEQUENCE [LARGE SCALE GENOMIC DNA]</scope>
    <source>
        <strain evidence="1 2">C2</strain>
    </source>
</reference>
<protein>
    <recommendedName>
        <fullName evidence="3">F-box domain-containing protein</fullName>
    </recommendedName>
</protein>
<evidence type="ECO:0008006" key="3">
    <source>
        <dbReference type="Google" id="ProtNLM"/>
    </source>
</evidence>
<accession>A0A2N1MIV5</accession>
<dbReference type="VEuPathDB" id="FungiDB:RhiirFUN_014022"/>
<dbReference type="AlphaFoldDB" id="A0A2N1MIV5"/>
<reference evidence="1 2" key="2">
    <citation type="submission" date="2017-10" db="EMBL/GenBank/DDBJ databases">
        <title>Extensive intraspecific genome diversity in a model arbuscular mycorrhizal fungus.</title>
        <authorList>
            <person name="Chen E.C.H."/>
            <person name="Morin E."/>
            <person name="Baudet D."/>
            <person name="Noel J."/>
            <person name="Ndikumana S."/>
            <person name="Charron P."/>
            <person name="St-Onge C."/>
            <person name="Giorgi J."/>
            <person name="Grigoriev I.V."/>
            <person name="Roux C."/>
            <person name="Martin F.M."/>
            <person name="Corradi N."/>
        </authorList>
    </citation>
    <scope>NUCLEOTIDE SEQUENCE [LARGE SCALE GENOMIC DNA]</scope>
    <source>
        <strain evidence="1 2">C2</strain>
    </source>
</reference>
<evidence type="ECO:0000313" key="2">
    <source>
        <dbReference type="Proteomes" id="UP000233469"/>
    </source>
</evidence>
<name>A0A2N1MIV5_9GLOM</name>
<dbReference type="Proteomes" id="UP000233469">
    <property type="component" value="Unassembled WGS sequence"/>
</dbReference>
<gene>
    <name evidence="1" type="ORF">RhiirC2_791613</name>
</gene>
<dbReference type="EMBL" id="LLXL01002176">
    <property type="protein sequence ID" value="PKK61574.1"/>
    <property type="molecule type" value="Genomic_DNA"/>
</dbReference>
<organism evidence="1 2">
    <name type="scientific">Rhizophagus irregularis</name>
    <dbReference type="NCBI Taxonomy" id="588596"/>
    <lineage>
        <taxon>Eukaryota</taxon>
        <taxon>Fungi</taxon>
        <taxon>Fungi incertae sedis</taxon>
        <taxon>Mucoromycota</taxon>
        <taxon>Glomeromycotina</taxon>
        <taxon>Glomeromycetes</taxon>
        <taxon>Glomerales</taxon>
        <taxon>Glomeraceae</taxon>
        <taxon>Rhizophagus</taxon>
    </lineage>
</organism>